<sequence length="91" mass="10528">MQTYQRLLVRIDLEKLSDARHTFLGTFGAKPKVSTGYRNQGHIAIPLKFLLRDGFSFLYDDDSWYEKGSVLINNEPCYYFSNNEVDILTGD</sequence>
<reference evidence="1 2" key="1">
    <citation type="submission" date="2017-02" db="EMBL/GenBank/DDBJ databases">
        <title>Comeplete genome sequence of Bacteriophage pVco-5, that infects Vibrio corallilyticus.</title>
        <authorList>
            <person name="Kim H.J."/>
            <person name="Park S.C."/>
        </authorList>
    </citation>
    <scope>NUCLEOTIDE SEQUENCE [LARGE SCALE GENOMIC DNA]</scope>
</reference>
<protein>
    <submittedName>
        <fullName evidence="1">Uncharacterized protein</fullName>
    </submittedName>
</protein>
<dbReference type="EMBL" id="KY612839">
    <property type="protein sequence ID" value="ARM71054.1"/>
    <property type="molecule type" value="Genomic_DNA"/>
</dbReference>
<evidence type="ECO:0000313" key="1">
    <source>
        <dbReference type="EMBL" id="ARM71054.1"/>
    </source>
</evidence>
<keyword evidence="2" id="KW-1185">Reference proteome</keyword>
<dbReference type="Proteomes" id="UP000225564">
    <property type="component" value="Segment"/>
</dbReference>
<gene>
    <name evidence="1" type="ORF">pVco5_066</name>
</gene>
<proteinExistence type="predicted"/>
<accession>A0A1W6JUV3</accession>
<name>A0A1W6JUV3_9CAUD</name>
<organism evidence="1 2">
    <name type="scientific">Vibrio phage pVco-5</name>
    <dbReference type="NCBI Taxonomy" id="1965485"/>
    <lineage>
        <taxon>Viruses</taxon>
        <taxon>Duplodnaviria</taxon>
        <taxon>Heunggongvirae</taxon>
        <taxon>Uroviricota</taxon>
        <taxon>Caudoviricetes</taxon>
        <taxon>Schitoviridae</taxon>
        <taxon>Vicoquintavirus</taxon>
        <taxon>Vicoquintavirus Pvco5</taxon>
    </lineage>
</organism>
<evidence type="ECO:0000313" key="2">
    <source>
        <dbReference type="Proteomes" id="UP000225564"/>
    </source>
</evidence>